<evidence type="ECO:0000313" key="4">
    <source>
        <dbReference type="Proteomes" id="UP000636800"/>
    </source>
</evidence>
<accession>A0A835REI0</accession>
<protein>
    <submittedName>
        <fullName evidence="2">Uncharacterized protein</fullName>
    </submittedName>
</protein>
<dbReference type="Proteomes" id="UP000636800">
    <property type="component" value="Unassembled WGS sequence"/>
</dbReference>
<dbReference type="EMBL" id="JADCNL010000004">
    <property type="protein sequence ID" value="KAG0484452.1"/>
    <property type="molecule type" value="Genomic_DNA"/>
</dbReference>
<evidence type="ECO:0000313" key="2">
    <source>
        <dbReference type="EMBL" id="KAG0484452.1"/>
    </source>
</evidence>
<name>A0A835REI0_VANPL</name>
<evidence type="ECO:0000313" key="3">
    <source>
        <dbReference type="EMBL" id="KAG0486237.1"/>
    </source>
</evidence>
<comment type="caution">
    <text evidence="2">The sequence shown here is derived from an EMBL/GenBank/DDBJ whole genome shotgun (WGS) entry which is preliminary data.</text>
</comment>
<evidence type="ECO:0000313" key="5">
    <source>
        <dbReference type="Proteomes" id="UP000639772"/>
    </source>
</evidence>
<reference evidence="4 5" key="1">
    <citation type="journal article" date="2020" name="Nat. Food">
        <title>A phased Vanilla planifolia genome enables genetic improvement of flavour and production.</title>
        <authorList>
            <person name="Hasing T."/>
            <person name="Tang H."/>
            <person name="Brym M."/>
            <person name="Khazi F."/>
            <person name="Huang T."/>
            <person name="Chambers A.H."/>
        </authorList>
    </citation>
    <scope>NUCLEOTIDE SEQUENCE [LARGE SCALE GENOMIC DNA]</scope>
    <source>
        <tissue evidence="2">Leaf</tissue>
    </source>
</reference>
<dbReference type="EMBL" id="JADCNM010000004">
    <property type="protein sequence ID" value="KAG0486237.1"/>
    <property type="molecule type" value="Genomic_DNA"/>
</dbReference>
<evidence type="ECO:0000256" key="1">
    <source>
        <dbReference type="SAM" id="MobiDB-lite"/>
    </source>
</evidence>
<feature type="region of interest" description="Disordered" evidence="1">
    <location>
        <begin position="53"/>
        <end position="80"/>
    </location>
</feature>
<proteinExistence type="predicted"/>
<keyword evidence="4" id="KW-1185">Reference proteome</keyword>
<dbReference type="Proteomes" id="UP000639772">
    <property type="component" value="Unassembled WGS sequence"/>
</dbReference>
<sequence length="80" mass="8476">MVPAPPTTIPFAPVTLSLNLVDRLTSSRPHPHCPATVNPPLLCILTAIQSTPSSVSPTAMSRNSTIATARAMPTMTWENP</sequence>
<dbReference type="AlphaFoldDB" id="A0A835REI0"/>
<gene>
    <name evidence="3" type="ORF">HPP92_008332</name>
    <name evidence="2" type="ORF">HPP92_008531</name>
</gene>
<organism evidence="2 4">
    <name type="scientific">Vanilla planifolia</name>
    <name type="common">Vanilla</name>
    <dbReference type="NCBI Taxonomy" id="51239"/>
    <lineage>
        <taxon>Eukaryota</taxon>
        <taxon>Viridiplantae</taxon>
        <taxon>Streptophyta</taxon>
        <taxon>Embryophyta</taxon>
        <taxon>Tracheophyta</taxon>
        <taxon>Spermatophyta</taxon>
        <taxon>Magnoliopsida</taxon>
        <taxon>Liliopsida</taxon>
        <taxon>Asparagales</taxon>
        <taxon>Orchidaceae</taxon>
        <taxon>Vanilloideae</taxon>
        <taxon>Vanilleae</taxon>
        <taxon>Vanilla</taxon>
    </lineage>
</organism>
<feature type="compositionally biased region" description="Polar residues" evidence="1">
    <location>
        <begin position="53"/>
        <end position="67"/>
    </location>
</feature>